<dbReference type="Proteomes" id="UP001595683">
    <property type="component" value="Unassembled WGS sequence"/>
</dbReference>
<keyword evidence="8 11" id="KW-0460">Magnesium</keyword>
<keyword evidence="5 11" id="KW-0808">Transferase</keyword>
<comment type="similarity">
    <text evidence="11">Belongs to the ApbE family.</text>
</comment>
<accession>A0ABV7V7V1</accession>
<evidence type="ECO:0000256" key="2">
    <source>
        <dbReference type="ARBA" id="ARBA00011955"/>
    </source>
</evidence>
<evidence type="ECO:0000256" key="9">
    <source>
        <dbReference type="ARBA" id="ARBA00031306"/>
    </source>
</evidence>
<evidence type="ECO:0000256" key="3">
    <source>
        <dbReference type="ARBA" id="ARBA00016337"/>
    </source>
</evidence>
<proteinExistence type="inferred from homology"/>
<name>A0ABV7V7V1_9SPHN</name>
<dbReference type="InterPro" id="IPR024932">
    <property type="entry name" value="ApbE"/>
</dbReference>
<dbReference type="Pfam" id="PF02424">
    <property type="entry name" value="ApbE"/>
    <property type="match status" value="1"/>
</dbReference>
<dbReference type="EMBL" id="JBHRYE010000046">
    <property type="protein sequence ID" value="MFC3673460.1"/>
    <property type="molecule type" value="Genomic_DNA"/>
</dbReference>
<protein>
    <recommendedName>
        <fullName evidence="3 11">FAD:protein FMN transferase</fullName>
        <ecNumber evidence="2 11">2.7.1.180</ecNumber>
    </recommendedName>
    <alternativeName>
        <fullName evidence="9 11">Flavin transferase</fullName>
    </alternativeName>
</protein>
<evidence type="ECO:0000256" key="7">
    <source>
        <dbReference type="ARBA" id="ARBA00022827"/>
    </source>
</evidence>
<dbReference type="PANTHER" id="PTHR30040">
    <property type="entry name" value="THIAMINE BIOSYNTHESIS LIPOPROTEIN APBE"/>
    <property type="match status" value="1"/>
</dbReference>
<dbReference type="PANTHER" id="PTHR30040:SF2">
    <property type="entry name" value="FAD:PROTEIN FMN TRANSFERASE"/>
    <property type="match status" value="1"/>
</dbReference>
<evidence type="ECO:0000256" key="8">
    <source>
        <dbReference type="ARBA" id="ARBA00022842"/>
    </source>
</evidence>
<dbReference type="RefSeq" id="WP_308432947.1">
    <property type="nucleotide sequence ID" value="NZ_BMZP01000023.1"/>
</dbReference>
<evidence type="ECO:0000256" key="5">
    <source>
        <dbReference type="ARBA" id="ARBA00022679"/>
    </source>
</evidence>
<dbReference type="EC" id="2.7.1.180" evidence="2 11"/>
<keyword evidence="6 11" id="KW-0479">Metal-binding</keyword>
<evidence type="ECO:0000256" key="4">
    <source>
        <dbReference type="ARBA" id="ARBA00022630"/>
    </source>
</evidence>
<dbReference type="PIRSF" id="PIRSF006268">
    <property type="entry name" value="ApbE"/>
    <property type="match status" value="1"/>
</dbReference>
<organism evidence="12 13">
    <name type="scientific">Novosphingobium pokkalii</name>
    <dbReference type="NCBI Taxonomy" id="1770194"/>
    <lineage>
        <taxon>Bacteria</taxon>
        <taxon>Pseudomonadati</taxon>
        <taxon>Pseudomonadota</taxon>
        <taxon>Alphaproteobacteria</taxon>
        <taxon>Sphingomonadales</taxon>
        <taxon>Sphingomonadaceae</taxon>
        <taxon>Novosphingobium</taxon>
    </lineage>
</organism>
<gene>
    <name evidence="12" type="ORF">ACFOOT_18715</name>
</gene>
<evidence type="ECO:0000256" key="10">
    <source>
        <dbReference type="ARBA" id="ARBA00048540"/>
    </source>
</evidence>
<keyword evidence="7 11" id="KW-0274">FAD</keyword>
<dbReference type="Gene3D" id="3.10.520.10">
    <property type="entry name" value="ApbE-like domains"/>
    <property type="match status" value="1"/>
</dbReference>
<evidence type="ECO:0000256" key="11">
    <source>
        <dbReference type="PIRNR" id="PIRNR006268"/>
    </source>
</evidence>
<reference evidence="13" key="1">
    <citation type="journal article" date="2019" name="Int. J. Syst. Evol. Microbiol.">
        <title>The Global Catalogue of Microorganisms (GCM) 10K type strain sequencing project: providing services to taxonomists for standard genome sequencing and annotation.</title>
        <authorList>
            <consortium name="The Broad Institute Genomics Platform"/>
            <consortium name="The Broad Institute Genome Sequencing Center for Infectious Disease"/>
            <person name="Wu L."/>
            <person name="Ma J."/>
        </authorList>
    </citation>
    <scope>NUCLEOTIDE SEQUENCE [LARGE SCALE GENOMIC DNA]</scope>
    <source>
        <strain evidence="13">KCTC 42224</strain>
    </source>
</reference>
<sequence>MTMLRIAVPPAIDPACLAGFDPHAPVIALSGLTMGTQWQVRLAHPSGVHILGAPSTEALGAQIQARLDRMERTLSHWDGQSRLMRFNHALPGTWCRMPGDLAQVLAHGLAVARASQGAFDPAIGRLTDAWSLGPNRHAAPPDVATLRAARAASGWQRLVMAEGWLAQPGGLWLDLSAIAKGHAADAVADMLADLGLRHALVEVGGECTGRGMRPDGDPWWVDVESPPGTTLAPLRVALHQMGMATSGRYLGDHTLDPASGQPVFGALAATVLHAHCALADAWASALLVSPFPAAQALAEQHDLAVRLVCATGQEWLSPALRTMLE</sequence>
<evidence type="ECO:0000313" key="13">
    <source>
        <dbReference type="Proteomes" id="UP001595683"/>
    </source>
</evidence>
<keyword evidence="4 11" id="KW-0285">Flavoprotein</keyword>
<evidence type="ECO:0000313" key="12">
    <source>
        <dbReference type="EMBL" id="MFC3673460.1"/>
    </source>
</evidence>
<comment type="catalytic activity">
    <reaction evidence="10 11">
        <text>L-threonyl-[protein] + FAD = FMN-L-threonyl-[protein] + AMP + H(+)</text>
        <dbReference type="Rhea" id="RHEA:36847"/>
        <dbReference type="Rhea" id="RHEA-COMP:11060"/>
        <dbReference type="Rhea" id="RHEA-COMP:11061"/>
        <dbReference type="ChEBI" id="CHEBI:15378"/>
        <dbReference type="ChEBI" id="CHEBI:30013"/>
        <dbReference type="ChEBI" id="CHEBI:57692"/>
        <dbReference type="ChEBI" id="CHEBI:74257"/>
        <dbReference type="ChEBI" id="CHEBI:456215"/>
        <dbReference type="EC" id="2.7.1.180"/>
    </reaction>
</comment>
<comment type="cofactor">
    <cofactor evidence="1">
        <name>Mg(2+)</name>
        <dbReference type="ChEBI" id="CHEBI:18420"/>
    </cofactor>
</comment>
<dbReference type="InterPro" id="IPR003374">
    <property type="entry name" value="ApbE-like_sf"/>
</dbReference>
<dbReference type="SUPFAM" id="SSF143631">
    <property type="entry name" value="ApbE-like"/>
    <property type="match status" value="1"/>
</dbReference>
<dbReference type="GO" id="GO:0016740">
    <property type="term" value="F:transferase activity"/>
    <property type="evidence" value="ECO:0007669"/>
    <property type="project" value="UniProtKB-KW"/>
</dbReference>
<evidence type="ECO:0000256" key="6">
    <source>
        <dbReference type="ARBA" id="ARBA00022723"/>
    </source>
</evidence>
<evidence type="ECO:0000256" key="1">
    <source>
        <dbReference type="ARBA" id="ARBA00001946"/>
    </source>
</evidence>
<comment type="caution">
    <text evidence="12">The sequence shown here is derived from an EMBL/GenBank/DDBJ whole genome shotgun (WGS) entry which is preliminary data.</text>
</comment>
<keyword evidence="13" id="KW-1185">Reference proteome</keyword>